<gene>
    <name evidence="1" type="ORF">E6A44_007370</name>
</gene>
<dbReference type="RefSeq" id="WP_138722495.1">
    <property type="nucleotide sequence ID" value="NZ_SSHJ02000005.1"/>
</dbReference>
<reference evidence="1 2" key="1">
    <citation type="submission" date="2024-12" db="EMBL/GenBank/DDBJ databases">
        <authorList>
            <person name="Hu S."/>
        </authorList>
    </citation>
    <scope>NUCLEOTIDE SEQUENCE [LARGE SCALE GENOMIC DNA]</scope>
    <source>
        <strain evidence="1 2">THG-T11</strain>
    </source>
</reference>
<organism evidence="1 2">
    <name type="scientific">Pedobacter ureilyticus</name>
    <dbReference type="NCBI Taxonomy" id="1393051"/>
    <lineage>
        <taxon>Bacteria</taxon>
        <taxon>Pseudomonadati</taxon>
        <taxon>Bacteroidota</taxon>
        <taxon>Sphingobacteriia</taxon>
        <taxon>Sphingobacteriales</taxon>
        <taxon>Sphingobacteriaceae</taxon>
        <taxon>Pedobacter</taxon>
    </lineage>
</organism>
<dbReference type="EMBL" id="SSHJ02000005">
    <property type="protein sequence ID" value="MFN0255385.1"/>
    <property type="molecule type" value="Genomic_DNA"/>
</dbReference>
<dbReference type="InterPro" id="IPR011990">
    <property type="entry name" value="TPR-like_helical_dom_sf"/>
</dbReference>
<dbReference type="SUPFAM" id="SSF48452">
    <property type="entry name" value="TPR-like"/>
    <property type="match status" value="1"/>
</dbReference>
<keyword evidence="2" id="KW-1185">Reference proteome</keyword>
<evidence type="ECO:0000313" key="1">
    <source>
        <dbReference type="EMBL" id="MFN0255385.1"/>
    </source>
</evidence>
<accession>A0ABW9J5A6</accession>
<comment type="caution">
    <text evidence="1">The sequence shown here is derived from an EMBL/GenBank/DDBJ whole genome shotgun (WGS) entry which is preliminary data.</text>
</comment>
<evidence type="ECO:0008006" key="3">
    <source>
        <dbReference type="Google" id="ProtNLM"/>
    </source>
</evidence>
<evidence type="ECO:0000313" key="2">
    <source>
        <dbReference type="Proteomes" id="UP001517247"/>
    </source>
</evidence>
<proteinExistence type="predicted"/>
<name>A0ABW9J5A6_9SPHI</name>
<sequence length="801" mass="93184">MNWKRSLIFCVSFLTVFFGEIVVNIACGGEIDPYDYYISYFHNDVQGKDYDQFNFSEWEYLYHDQEQVDEYDLNSAEWAKYLNVKKEDVRKVMYESDSATNVLLANLTKKNLNQLPQDLQANTFVKALAKNKHAIKYFAFAKSCEPFATIRYDLWNPVERDSIQMIAKAEQAVKQLAEVKKDQFLKLRYAYQAARMYHFAEKYEHCKAVYKQYIEPVSSTDLAKGWAMSVYAGSVRYSGDPTAAAYLFSKVFNSNPERRVQAYKNFHYASAPIEEVLTLAKNDEEKAHILAIKSFGNPDYDLNALSKVYNYIPNNLLTGTLLVRQINKLEKDFNKPGGFSKSYYDLNADKKLSNEALAQLEHTKTFALKLADEKKYPEPELGIISAAYLNWLKKDDVAAAALLQKLDPSQLKTRYQNQYQIINLLLNARKIKSGLFKADDLVPTLKWLDEKRIEKVPAKDDDYFASNRDNKFLSTTKNFYQELLVPTYMKMGDTTRAALLMLKGDLISENTVDNSFSVRMGWTTLDFWRNYLSSTTLAQLEKRFKGTAKGSFDALLNEQLSKLNKNDFYELFGTAYLREHQYQKALNCFEKLPANYEFLTPSDWYEDKKLYANPFATTINDYPKKYTSTTKKYDKRSFAKEMARLQKLITTDKTNAAQYYFNMANGVYQTGYYGNAWSLISYDWSSYAVYEKAKYVFDRDFKLAATAKKWYLKARSLSNDPEFKAKCTFMLAKCEQKSKSSQALNSNNWYDLSYTERDNRIAYVNANNRYFKELKQQYGQTAYYKKAAYECSYLSDFVVPR</sequence>
<dbReference type="Proteomes" id="UP001517247">
    <property type="component" value="Unassembled WGS sequence"/>
</dbReference>
<protein>
    <recommendedName>
        <fullName evidence="3">Tetratricopeptide repeat protein</fullName>
    </recommendedName>
</protein>